<dbReference type="Pfam" id="PF03109">
    <property type="entry name" value="ABC1"/>
    <property type="match status" value="1"/>
</dbReference>
<name>A0ABP0LZC6_9DINO</name>
<reference evidence="3 4" key="1">
    <citation type="submission" date="2024-02" db="EMBL/GenBank/DDBJ databases">
        <authorList>
            <person name="Chen Y."/>
            <person name="Shah S."/>
            <person name="Dougan E. K."/>
            <person name="Thang M."/>
            <person name="Chan C."/>
        </authorList>
    </citation>
    <scope>NUCLEOTIDE SEQUENCE [LARGE SCALE GENOMIC DNA]</scope>
</reference>
<proteinExistence type="predicted"/>
<sequence length="682" mass="75997">MFDFDQLDVPRVDGDTRHGTTLPCNSVDDVAAKDIAAGKSCRMKIGDVAADELLGSLLRMHQNSQYLFYLSANEVSKDRQLQNTEVSNSLEKPQDGKMSGGYESAQNQQEPEQQAGEDKEPPNVGEVLALSPELLAAEIASQQSVGEALDSSQEEGTETQPGVGHGATFEEKEKQKEQIIQEMNAELEAEKQLQLQGLVSGSVEAREQARKQRWLEGADGGEDSADEALGVLSSLGRSMSTWASVAYIGLSISMSSDPMVAGRQIASLCRSKGGIYVKAAQTASSMDYAFPKEVLEEFQALQDSADAQQWSEIEHRVAKHTPGGISTIYDSFSEEPINAASMAQVHVATRKNGQKVAVKILRRSLAQTFDRDVSDYLGLLGMYEAATGTPVKWMMEWAMEELKKELDFRWEADLQEECERFVKSKHELQRVAVPALHAELCSKRLLVMEFIDGCKITKAPEHFPDWDYGRDVPAIHEALETWHAMQLFLTGKFHGDPHPGNVLVRRSPHTIPGKSPFQVVVIDHGGYYSLDDETRKLYAEVWSMMDEPKDAQQKSARRTRLKEIMSMWGIGHTSRFVLEQMFNGHFGAADPTASITENGEARRHRWNWMNQKQDDLGPPVFEDVSKMPPALMKAFGVGNFTRSAWTILSKGQKGLRGWDFCKVRVGIMIRWAKNCPGVRRPP</sequence>
<feature type="compositionally biased region" description="Basic and acidic residues" evidence="1">
    <location>
        <begin position="168"/>
        <end position="177"/>
    </location>
</feature>
<dbReference type="EMBL" id="CAXAMM010018891">
    <property type="protein sequence ID" value="CAK9044579.1"/>
    <property type="molecule type" value="Genomic_DNA"/>
</dbReference>
<dbReference type="InterPro" id="IPR011009">
    <property type="entry name" value="Kinase-like_dom_sf"/>
</dbReference>
<dbReference type="PANTHER" id="PTHR43173">
    <property type="entry name" value="ABC1 FAMILY PROTEIN"/>
    <property type="match status" value="1"/>
</dbReference>
<dbReference type="SUPFAM" id="SSF56112">
    <property type="entry name" value="Protein kinase-like (PK-like)"/>
    <property type="match status" value="1"/>
</dbReference>
<dbReference type="PANTHER" id="PTHR43173:SF37">
    <property type="entry name" value="ABC1 FAMILY PROTEIN C10F6.14C"/>
    <property type="match status" value="1"/>
</dbReference>
<evidence type="ECO:0000259" key="2">
    <source>
        <dbReference type="Pfam" id="PF03109"/>
    </source>
</evidence>
<feature type="compositionally biased region" description="Polar residues" evidence="1">
    <location>
        <begin position="81"/>
        <end position="91"/>
    </location>
</feature>
<keyword evidence="3" id="KW-0808">Transferase</keyword>
<evidence type="ECO:0000256" key="1">
    <source>
        <dbReference type="SAM" id="MobiDB-lite"/>
    </source>
</evidence>
<evidence type="ECO:0000313" key="4">
    <source>
        <dbReference type="Proteomes" id="UP001642464"/>
    </source>
</evidence>
<feature type="region of interest" description="Disordered" evidence="1">
    <location>
        <begin position="142"/>
        <end position="177"/>
    </location>
</feature>
<dbReference type="InterPro" id="IPR051130">
    <property type="entry name" value="Mito_struct-func_regulator"/>
</dbReference>
<protein>
    <submittedName>
        <fullName evidence="3">Probable serine/threonine-protein kinase abkD</fullName>
    </submittedName>
</protein>
<organism evidence="3 4">
    <name type="scientific">Durusdinium trenchii</name>
    <dbReference type="NCBI Taxonomy" id="1381693"/>
    <lineage>
        <taxon>Eukaryota</taxon>
        <taxon>Sar</taxon>
        <taxon>Alveolata</taxon>
        <taxon>Dinophyceae</taxon>
        <taxon>Suessiales</taxon>
        <taxon>Symbiodiniaceae</taxon>
        <taxon>Durusdinium</taxon>
    </lineage>
</organism>
<feature type="domain" description="ABC1 atypical kinase-like" evidence="2">
    <location>
        <begin position="301"/>
        <end position="544"/>
    </location>
</feature>
<evidence type="ECO:0000313" key="3">
    <source>
        <dbReference type="EMBL" id="CAK9044579.1"/>
    </source>
</evidence>
<gene>
    <name evidence="3" type="ORF">SCF082_LOCUS25305</name>
</gene>
<keyword evidence="3" id="KW-0418">Kinase</keyword>
<accession>A0ABP0LZC6</accession>
<dbReference type="Proteomes" id="UP001642464">
    <property type="component" value="Unassembled WGS sequence"/>
</dbReference>
<keyword evidence="4" id="KW-1185">Reference proteome</keyword>
<comment type="caution">
    <text evidence="3">The sequence shown here is derived from an EMBL/GenBank/DDBJ whole genome shotgun (WGS) entry which is preliminary data.</text>
</comment>
<feature type="region of interest" description="Disordered" evidence="1">
    <location>
        <begin position="80"/>
        <end position="124"/>
    </location>
</feature>
<dbReference type="InterPro" id="IPR004147">
    <property type="entry name" value="ABC1_dom"/>
</dbReference>
<dbReference type="GO" id="GO:0016301">
    <property type="term" value="F:kinase activity"/>
    <property type="evidence" value="ECO:0007669"/>
    <property type="project" value="UniProtKB-KW"/>
</dbReference>